<name>A0AAV2RDJ4_MEGNR</name>
<evidence type="ECO:0000313" key="3">
    <source>
        <dbReference type="Proteomes" id="UP001497623"/>
    </source>
</evidence>
<organism evidence="2 3">
    <name type="scientific">Meganyctiphanes norvegica</name>
    <name type="common">Northern krill</name>
    <name type="synonym">Thysanopoda norvegica</name>
    <dbReference type="NCBI Taxonomy" id="48144"/>
    <lineage>
        <taxon>Eukaryota</taxon>
        <taxon>Metazoa</taxon>
        <taxon>Ecdysozoa</taxon>
        <taxon>Arthropoda</taxon>
        <taxon>Crustacea</taxon>
        <taxon>Multicrustacea</taxon>
        <taxon>Malacostraca</taxon>
        <taxon>Eumalacostraca</taxon>
        <taxon>Eucarida</taxon>
        <taxon>Euphausiacea</taxon>
        <taxon>Euphausiidae</taxon>
        <taxon>Meganyctiphanes</taxon>
    </lineage>
</organism>
<dbReference type="Proteomes" id="UP001497623">
    <property type="component" value="Unassembled WGS sequence"/>
</dbReference>
<feature type="compositionally biased region" description="Polar residues" evidence="1">
    <location>
        <begin position="125"/>
        <end position="138"/>
    </location>
</feature>
<reference evidence="2 3" key="1">
    <citation type="submission" date="2024-05" db="EMBL/GenBank/DDBJ databases">
        <authorList>
            <person name="Wallberg A."/>
        </authorList>
    </citation>
    <scope>NUCLEOTIDE SEQUENCE [LARGE SCALE GENOMIC DNA]</scope>
</reference>
<gene>
    <name evidence="2" type="ORF">MNOR_LOCUS23011</name>
</gene>
<dbReference type="GO" id="GO:0032878">
    <property type="term" value="P:regulation of establishment or maintenance of cell polarity"/>
    <property type="evidence" value="ECO:0007669"/>
    <property type="project" value="TreeGrafter"/>
</dbReference>
<dbReference type="GO" id="GO:0005096">
    <property type="term" value="F:GTPase activator activity"/>
    <property type="evidence" value="ECO:0007669"/>
    <property type="project" value="TreeGrafter"/>
</dbReference>
<evidence type="ECO:0000313" key="2">
    <source>
        <dbReference type="EMBL" id="CAL4122289.1"/>
    </source>
</evidence>
<protein>
    <submittedName>
        <fullName evidence="2">Uncharacterized protein</fullName>
    </submittedName>
</protein>
<dbReference type="AlphaFoldDB" id="A0AAV2RDJ4"/>
<proteinExistence type="predicted"/>
<dbReference type="EMBL" id="CAXKWB010019857">
    <property type="protein sequence ID" value="CAL4122289.1"/>
    <property type="molecule type" value="Genomic_DNA"/>
</dbReference>
<comment type="caution">
    <text evidence="2">The sequence shown here is derived from an EMBL/GenBank/DDBJ whole genome shotgun (WGS) entry which is preliminary data.</text>
</comment>
<dbReference type="GO" id="GO:0030866">
    <property type="term" value="P:cortical actin cytoskeleton organization"/>
    <property type="evidence" value="ECO:0007669"/>
    <property type="project" value="TreeGrafter"/>
</dbReference>
<feature type="non-terminal residue" evidence="2">
    <location>
        <position position="177"/>
    </location>
</feature>
<dbReference type="GO" id="GO:0005886">
    <property type="term" value="C:plasma membrane"/>
    <property type="evidence" value="ECO:0007669"/>
    <property type="project" value="TreeGrafter"/>
</dbReference>
<feature type="region of interest" description="Disordered" evidence="1">
    <location>
        <begin position="116"/>
        <end position="177"/>
    </location>
</feature>
<dbReference type="GO" id="GO:0030864">
    <property type="term" value="C:cortical actin cytoskeleton"/>
    <property type="evidence" value="ECO:0007669"/>
    <property type="project" value="TreeGrafter"/>
</dbReference>
<evidence type="ECO:0000256" key="1">
    <source>
        <dbReference type="SAM" id="MobiDB-lite"/>
    </source>
</evidence>
<dbReference type="GO" id="GO:0051294">
    <property type="term" value="P:establishment of spindle orientation"/>
    <property type="evidence" value="ECO:0007669"/>
    <property type="project" value="TreeGrafter"/>
</dbReference>
<dbReference type="GO" id="GO:0019905">
    <property type="term" value="F:syntaxin binding"/>
    <property type="evidence" value="ECO:0007669"/>
    <property type="project" value="TreeGrafter"/>
</dbReference>
<dbReference type="PANTHER" id="PTHR10241">
    <property type="entry name" value="LETHAL 2 GIANT LARVAE PROTEIN"/>
    <property type="match status" value="1"/>
</dbReference>
<sequence length="177" mass="19248">FQVFTLPQLKPFCKFKLTAHEGSRVRKIGLSTFNSTADKGYTEPAFLVVTNLGDFSAYSLPECRRQLHTMLIKKEDINGINSCVFSNRGEALYSVSPCELQRVSFSAQHITQSYGSLPAPDLPTPSATTAPVSNAQPDDSQDQKKNNNEAVSEDGGAMATDVSEESDDKALSPVLKV</sequence>
<dbReference type="PANTHER" id="PTHR10241:SF29">
    <property type="entry name" value="LETHAL(2) GIANT LARVAE PROTEIN"/>
    <property type="match status" value="1"/>
</dbReference>
<dbReference type="GO" id="GO:0006893">
    <property type="term" value="P:Golgi to plasma membrane transport"/>
    <property type="evidence" value="ECO:0007669"/>
    <property type="project" value="TreeGrafter"/>
</dbReference>
<dbReference type="GO" id="GO:0045159">
    <property type="term" value="F:myosin II binding"/>
    <property type="evidence" value="ECO:0007669"/>
    <property type="project" value="TreeGrafter"/>
</dbReference>
<accession>A0AAV2RDJ4</accession>
<feature type="non-terminal residue" evidence="2">
    <location>
        <position position="1"/>
    </location>
</feature>
<dbReference type="GO" id="GO:0008593">
    <property type="term" value="P:regulation of Notch signaling pathway"/>
    <property type="evidence" value="ECO:0007669"/>
    <property type="project" value="TreeGrafter"/>
</dbReference>
<keyword evidence="3" id="KW-1185">Reference proteome</keyword>